<dbReference type="InterPro" id="IPR006076">
    <property type="entry name" value="FAD-dep_OxRdtase"/>
</dbReference>
<feature type="domain" description="FAD dependent oxidoreductase" evidence="11">
    <location>
        <begin position="32"/>
        <end position="335"/>
    </location>
</feature>
<evidence type="ECO:0000256" key="2">
    <source>
        <dbReference type="ARBA" id="ARBA00006730"/>
    </source>
</evidence>
<evidence type="ECO:0000313" key="12">
    <source>
        <dbReference type="EMBL" id="REF35390.1"/>
    </source>
</evidence>
<dbReference type="Gene3D" id="3.40.50.720">
    <property type="entry name" value="NAD(P)-binding Rossmann-like Domain"/>
    <property type="match status" value="1"/>
</dbReference>
<gene>
    <name evidence="12" type="ORF">DFJ64_0769</name>
</gene>
<keyword evidence="5" id="KW-0560">Oxidoreductase</keyword>
<keyword evidence="13" id="KW-1185">Reference proteome</keyword>
<feature type="binding site" evidence="9">
    <location>
        <begin position="68"/>
        <end position="69"/>
    </location>
    <ligand>
        <name>FAD</name>
        <dbReference type="ChEBI" id="CHEBI:57692"/>
    </ligand>
</feature>
<dbReference type="SUPFAM" id="SSF54373">
    <property type="entry name" value="FAD-linked reductases, C-terminal domain"/>
    <property type="match status" value="1"/>
</dbReference>
<sequence>MAADNPSTRGASTSGEDAVPDVMGRRGGRPPRILVIGAGVIGLSCAVRLAEAGYDVHVLARDLPLETTSAVAAALWYPYRAAPPERVSAWSATSYRVFVGLAEATPAAGVRIRTGRELTTSAGPPPSWADAVPNLRPVRTPPPGYAGGWEFEAPVIDTSVYLPWLVERLTDLGGTLSRHAFAELPNTAPVVVNCAGLAARKLTGDPTVVPIRGQICYVEQVGLTEWVVDESDPDRPVYVVPRLHDIVVGGTAEEGDWERQPRPETTEAILAAARRLVPELADARVLGQRVGLRPFRPRVRLEAERTGDDRLVVHCYGHGGAGVTMSWGCADEVVSLVRAHVAA</sequence>
<proteinExistence type="inferred from homology"/>
<comment type="similarity">
    <text evidence="2">Belongs to the DAMOX/DASOX family.</text>
</comment>
<feature type="binding site" evidence="9">
    <location>
        <position position="293"/>
    </location>
    <ligand>
        <name>D-dopa</name>
        <dbReference type="ChEBI" id="CHEBI:149689"/>
    </ligand>
</feature>
<keyword evidence="3" id="KW-0285">Flavoprotein</keyword>
<keyword evidence="4 9" id="KW-0274">FAD</keyword>
<evidence type="ECO:0000256" key="4">
    <source>
        <dbReference type="ARBA" id="ARBA00022827"/>
    </source>
</evidence>
<feature type="binding site" evidence="9">
    <location>
        <begin position="319"/>
        <end position="324"/>
    </location>
    <ligand>
        <name>FAD</name>
        <dbReference type="ChEBI" id="CHEBI:57692"/>
    </ligand>
</feature>
<evidence type="ECO:0000256" key="8">
    <source>
        <dbReference type="ARBA" id="ARBA00049547"/>
    </source>
</evidence>
<feature type="binding site" evidence="9">
    <location>
        <position position="320"/>
    </location>
    <ligand>
        <name>D-dopa</name>
        <dbReference type="ChEBI" id="CHEBI:149689"/>
    </ligand>
</feature>
<feature type="binding site" evidence="9">
    <location>
        <position position="238"/>
    </location>
    <ligand>
        <name>D-dopa</name>
        <dbReference type="ChEBI" id="CHEBI:149689"/>
    </ligand>
</feature>
<reference evidence="12 13" key="1">
    <citation type="submission" date="2018-08" db="EMBL/GenBank/DDBJ databases">
        <title>Sequencing the genomes of 1000 actinobacteria strains.</title>
        <authorList>
            <person name="Klenk H.-P."/>
        </authorList>
    </citation>
    <scope>NUCLEOTIDE SEQUENCE [LARGE SCALE GENOMIC DNA]</scope>
    <source>
        <strain evidence="12 13">DSM 22891</strain>
    </source>
</reference>
<dbReference type="InterPro" id="IPR023209">
    <property type="entry name" value="DAO"/>
</dbReference>
<feature type="binding site" evidence="9">
    <location>
        <begin position="73"/>
        <end position="75"/>
    </location>
    <ligand>
        <name>FAD</name>
        <dbReference type="ChEBI" id="CHEBI:57692"/>
    </ligand>
</feature>
<protein>
    <recommendedName>
        <fullName evidence="7">D-amino-acid oxidase</fullName>
        <ecNumber evidence="6">1.4.3.3</ecNumber>
    </recommendedName>
</protein>
<feature type="compositionally biased region" description="Polar residues" evidence="10">
    <location>
        <begin position="1"/>
        <end position="15"/>
    </location>
</feature>
<dbReference type="GO" id="GO:0003884">
    <property type="term" value="F:D-amino-acid oxidase activity"/>
    <property type="evidence" value="ECO:0007669"/>
    <property type="project" value="UniProtKB-EC"/>
</dbReference>
<dbReference type="AlphaFoldDB" id="A0A3D9V5F4"/>
<comment type="catalytic activity">
    <reaction evidence="8">
        <text>a D-alpha-amino acid + O2 + H2O = a 2-oxocarboxylate + H2O2 + NH4(+)</text>
        <dbReference type="Rhea" id="RHEA:21816"/>
        <dbReference type="ChEBI" id="CHEBI:15377"/>
        <dbReference type="ChEBI" id="CHEBI:15379"/>
        <dbReference type="ChEBI" id="CHEBI:16240"/>
        <dbReference type="ChEBI" id="CHEBI:28938"/>
        <dbReference type="ChEBI" id="CHEBI:35179"/>
        <dbReference type="ChEBI" id="CHEBI:59871"/>
        <dbReference type="EC" id="1.4.3.3"/>
    </reaction>
    <physiologicalReaction direction="left-to-right" evidence="8">
        <dbReference type="Rhea" id="RHEA:21817"/>
    </physiologicalReaction>
</comment>
<evidence type="ECO:0000256" key="9">
    <source>
        <dbReference type="PIRSR" id="PIRSR000189-1"/>
    </source>
</evidence>
<accession>A0A3D9V5F4</accession>
<dbReference type="PANTHER" id="PTHR11530">
    <property type="entry name" value="D-AMINO ACID OXIDASE"/>
    <property type="match status" value="1"/>
</dbReference>
<dbReference type="EMBL" id="QTUC01000001">
    <property type="protein sequence ID" value="REF35390.1"/>
    <property type="molecule type" value="Genomic_DNA"/>
</dbReference>
<evidence type="ECO:0000256" key="7">
    <source>
        <dbReference type="ARBA" id="ARBA00039751"/>
    </source>
</evidence>
<evidence type="ECO:0000256" key="3">
    <source>
        <dbReference type="ARBA" id="ARBA00022630"/>
    </source>
</evidence>
<dbReference type="Proteomes" id="UP000256485">
    <property type="component" value="Unassembled WGS sequence"/>
</dbReference>
<dbReference type="GO" id="GO:0019478">
    <property type="term" value="P:D-amino acid catabolic process"/>
    <property type="evidence" value="ECO:0007669"/>
    <property type="project" value="TreeGrafter"/>
</dbReference>
<dbReference type="GO" id="GO:0071949">
    <property type="term" value="F:FAD binding"/>
    <property type="evidence" value="ECO:0007669"/>
    <property type="project" value="InterPro"/>
</dbReference>
<evidence type="ECO:0000259" key="11">
    <source>
        <dbReference type="Pfam" id="PF01266"/>
    </source>
</evidence>
<dbReference type="EC" id="1.4.3.3" evidence="6"/>
<dbReference type="SUPFAM" id="SSF51971">
    <property type="entry name" value="Nucleotide-binding domain"/>
    <property type="match status" value="1"/>
</dbReference>
<evidence type="ECO:0000256" key="1">
    <source>
        <dbReference type="ARBA" id="ARBA00001974"/>
    </source>
</evidence>
<name>A0A3D9V5F4_THECX</name>
<dbReference type="PIRSF" id="PIRSF000189">
    <property type="entry name" value="D-aa_oxidase"/>
    <property type="match status" value="1"/>
</dbReference>
<comment type="caution">
    <text evidence="12">The sequence shown here is derived from an EMBL/GenBank/DDBJ whole genome shotgun (WGS) entry which is preliminary data.</text>
</comment>
<feature type="region of interest" description="Disordered" evidence="10">
    <location>
        <begin position="1"/>
        <end position="25"/>
    </location>
</feature>
<dbReference type="PANTHER" id="PTHR11530:SF11">
    <property type="entry name" value="D-ASPARTATE OXIDASE"/>
    <property type="match status" value="1"/>
</dbReference>
<dbReference type="Pfam" id="PF01266">
    <property type="entry name" value="DAO"/>
    <property type="match status" value="1"/>
</dbReference>
<dbReference type="GO" id="GO:0005737">
    <property type="term" value="C:cytoplasm"/>
    <property type="evidence" value="ECO:0007669"/>
    <property type="project" value="TreeGrafter"/>
</dbReference>
<evidence type="ECO:0000313" key="13">
    <source>
        <dbReference type="Proteomes" id="UP000256485"/>
    </source>
</evidence>
<organism evidence="12 13">
    <name type="scientific">Thermasporomyces composti</name>
    <dbReference type="NCBI Taxonomy" id="696763"/>
    <lineage>
        <taxon>Bacteria</taxon>
        <taxon>Bacillati</taxon>
        <taxon>Actinomycetota</taxon>
        <taxon>Actinomycetes</taxon>
        <taxon>Propionibacteriales</taxon>
        <taxon>Nocardioidaceae</taxon>
        <taxon>Thermasporomyces</taxon>
    </lineage>
</organism>
<evidence type="ECO:0000256" key="6">
    <source>
        <dbReference type="ARBA" id="ARBA00039101"/>
    </source>
</evidence>
<comment type="cofactor">
    <cofactor evidence="1 9">
        <name>FAD</name>
        <dbReference type="ChEBI" id="CHEBI:57692"/>
    </cofactor>
</comment>
<evidence type="ECO:0000256" key="10">
    <source>
        <dbReference type="SAM" id="MobiDB-lite"/>
    </source>
</evidence>
<evidence type="ECO:0000256" key="5">
    <source>
        <dbReference type="ARBA" id="ARBA00023002"/>
    </source>
</evidence>
<dbReference type="Gene3D" id="3.30.9.10">
    <property type="entry name" value="D-Amino Acid Oxidase, subunit A, domain 2"/>
    <property type="match status" value="1"/>
</dbReference>